<dbReference type="Pfam" id="PF03739">
    <property type="entry name" value="LptF_LptG"/>
    <property type="match status" value="1"/>
</dbReference>
<evidence type="ECO:0000256" key="2">
    <source>
        <dbReference type="ARBA" id="ARBA00022475"/>
    </source>
</evidence>
<feature type="transmembrane region" description="Helical" evidence="6">
    <location>
        <begin position="50"/>
        <end position="79"/>
    </location>
</feature>
<comment type="subcellular location">
    <subcellularLocation>
        <location evidence="1">Cell membrane</location>
        <topology evidence="1">Multi-pass membrane protein</topology>
    </subcellularLocation>
</comment>
<feature type="transmembrane region" description="Helical" evidence="6">
    <location>
        <begin position="300"/>
        <end position="318"/>
    </location>
</feature>
<evidence type="ECO:0000256" key="4">
    <source>
        <dbReference type="ARBA" id="ARBA00022989"/>
    </source>
</evidence>
<dbReference type="InterPro" id="IPR005495">
    <property type="entry name" value="LptG/LptF_permease"/>
</dbReference>
<accession>A0A1K2HSK0</accession>
<dbReference type="GO" id="GO:0015920">
    <property type="term" value="P:lipopolysaccharide transport"/>
    <property type="evidence" value="ECO:0007669"/>
    <property type="project" value="TreeGrafter"/>
</dbReference>
<dbReference type="Proteomes" id="UP000183447">
    <property type="component" value="Unassembled WGS sequence"/>
</dbReference>
<dbReference type="RefSeq" id="WP_072338550.1">
    <property type="nucleotide sequence ID" value="NZ_FPKU01000001.1"/>
</dbReference>
<evidence type="ECO:0000313" key="7">
    <source>
        <dbReference type="EMBL" id="SFZ80895.1"/>
    </source>
</evidence>
<keyword evidence="4 6" id="KW-1133">Transmembrane helix</keyword>
<proteinExistence type="predicted"/>
<evidence type="ECO:0000256" key="1">
    <source>
        <dbReference type="ARBA" id="ARBA00004651"/>
    </source>
</evidence>
<feature type="transmembrane region" description="Helical" evidence="6">
    <location>
        <begin position="267"/>
        <end position="288"/>
    </location>
</feature>
<sequence>MSRIDWLVLKRLASRIGVTIAVIYGLVALAESLDTWRFEQLSRIGGAPMAILAIATSAARWSIRTLSVTVLIGAIIGLLDLQARRELTVIRATGISIWTVLRWPLLATAIFGIAIAVYVDVVTVQVNRALSLSLPQDTGAISANGTLWLEQRAEGLSYVLSAARPHRSGLEVEEVSVFTRSGNLADRITAPHARLVDGAWLFKTATLHRAGSQPQTVSDLAVPTTTTPADMLAKFASTQDLTIFELSGMLSTQITDPQLRSAMATRLMRLLSLPVLLAGSLLIAFAFTAGYRRTNKYGAAVLYGVVLGFVVFVITEMADRAGSAGVLDPLLAAVGPAGVAIVIGLTILLHKEDGRAR</sequence>
<dbReference type="PANTHER" id="PTHR33529:SF2">
    <property type="entry name" value="LIPOPOLYSACCHARIDE EXPORT SYSTEM PERMEASE PROTEIN LPTG"/>
    <property type="match status" value="1"/>
</dbReference>
<dbReference type="OrthoDB" id="9798468at2"/>
<keyword evidence="5 6" id="KW-0472">Membrane</keyword>
<reference evidence="7 8" key="1">
    <citation type="submission" date="2016-11" db="EMBL/GenBank/DDBJ databases">
        <authorList>
            <person name="Jaros S."/>
            <person name="Januszkiewicz K."/>
            <person name="Wedrychowicz H."/>
        </authorList>
    </citation>
    <scope>NUCLEOTIDE SEQUENCE [LARGE SCALE GENOMIC DNA]</scope>
    <source>
        <strain evidence="7 8">ATCC 23634</strain>
    </source>
</reference>
<keyword evidence="8" id="KW-1185">Reference proteome</keyword>
<keyword evidence="2" id="KW-1003">Cell membrane</keyword>
<feature type="transmembrane region" description="Helical" evidence="6">
    <location>
        <begin position="330"/>
        <end position="349"/>
    </location>
</feature>
<dbReference type="GO" id="GO:0043190">
    <property type="term" value="C:ATP-binding cassette (ABC) transporter complex"/>
    <property type="evidence" value="ECO:0007669"/>
    <property type="project" value="TreeGrafter"/>
</dbReference>
<dbReference type="STRING" id="665118.SAMN02983003_0195"/>
<evidence type="ECO:0000256" key="5">
    <source>
        <dbReference type="ARBA" id="ARBA00023136"/>
    </source>
</evidence>
<evidence type="ECO:0000313" key="8">
    <source>
        <dbReference type="Proteomes" id="UP000183447"/>
    </source>
</evidence>
<evidence type="ECO:0000256" key="6">
    <source>
        <dbReference type="SAM" id="Phobius"/>
    </source>
</evidence>
<dbReference type="EMBL" id="FPKU01000001">
    <property type="protein sequence ID" value="SFZ80895.1"/>
    <property type="molecule type" value="Genomic_DNA"/>
</dbReference>
<gene>
    <name evidence="7" type="ORF">SAMN02983003_0195</name>
</gene>
<feature type="transmembrane region" description="Helical" evidence="6">
    <location>
        <begin position="12"/>
        <end position="30"/>
    </location>
</feature>
<protein>
    <submittedName>
        <fullName evidence="7">Lipopolysaccharide export system permease protein</fullName>
    </submittedName>
</protein>
<dbReference type="AlphaFoldDB" id="A0A1K2HSK0"/>
<feature type="transmembrane region" description="Helical" evidence="6">
    <location>
        <begin position="100"/>
        <end position="119"/>
    </location>
</feature>
<name>A0A1K2HSK0_9HYPH</name>
<evidence type="ECO:0000256" key="3">
    <source>
        <dbReference type="ARBA" id="ARBA00022692"/>
    </source>
</evidence>
<dbReference type="PANTHER" id="PTHR33529">
    <property type="entry name" value="SLR0882 PROTEIN-RELATED"/>
    <property type="match status" value="1"/>
</dbReference>
<organism evidence="7 8">
    <name type="scientific">Devosia enhydra</name>
    <dbReference type="NCBI Taxonomy" id="665118"/>
    <lineage>
        <taxon>Bacteria</taxon>
        <taxon>Pseudomonadati</taxon>
        <taxon>Pseudomonadota</taxon>
        <taxon>Alphaproteobacteria</taxon>
        <taxon>Hyphomicrobiales</taxon>
        <taxon>Devosiaceae</taxon>
        <taxon>Devosia</taxon>
    </lineage>
</organism>
<keyword evidence="3 6" id="KW-0812">Transmembrane</keyword>